<evidence type="ECO:0000256" key="1">
    <source>
        <dbReference type="ARBA" id="ARBA00004370"/>
    </source>
</evidence>
<dbReference type="AlphaFoldDB" id="A0A817F987"/>
<dbReference type="Gene3D" id="1.20.1070.10">
    <property type="entry name" value="Rhodopsin 7-helix transmembrane proteins"/>
    <property type="match status" value="2"/>
</dbReference>
<sequence>MESRRDYSQAVNFTPRRTQTLNNTFVNTTNEDLDGVCRLFSGRSSHVWSEVLEGVLSIIVGVVGLVGNLSAICILRREEFKETFNKLLICLCVFDSLFIACAMLIYVFRAHRLYLISSSQSPLRDIEESPHPFAHEQSQNKNSSSISFLFSYSRLGFNVPKMFESSLNEMKDLNNNTILVAQNTWLSRNIAYTHYYKVWSDLILTTIIPLSVLIFCNGSIVVTIRKSRDIQISATSANKRMKQEFALSMVLIGIVFVFFICHIFRFFLAFYRVSVTKRTVSCLRHKGLVAQQPEWLYAITAISHFMLTVNSSVNFLVYCVFGTRFRKALKTRRFIWFISSFSHRSSERTSRTLTHDLNETFHASQSHPKGLKHFDNISTHSPKTLARSNVHAKSHLQPKSQENKLNKKTNSKLMILDHSNTLEITEI</sequence>
<keyword evidence="5 7" id="KW-0472">Membrane</keyword>
<feature type="transmembrane region" description="Helical" evidence="7">
    <location>
        <begin position="295"/>
        <end position="321"/>
    </location>
</feature>
<evidence type="ECO:0000259" key="8">
    <source>
        <dbReference type="PROSITE" id="PS50262"/>
    </source>
</evidence>
<dbReference type="Proteomes" id="UP000675881">
    <property type="component" value="Unassembled WGS sequence"/>
</dbReference>
<dbReference type="InterPro" id="IPR000276">
    <property type="entry name" value="GPCR_Rhodpsn"/>
</dbReference>
<name>A0A817F987_LEPSM</name>
<dbReference type="InterPro" id="IPR017452">
    <property type="entry name" value="GPCR_Rhodpsn_7TM"/>
</dbReference>
<proteinExistence type="inferred from homology"/>
<dbReference type="InterPro" id="IPR052954">
    <property type="entry name" value="GPCR-Ligand_Int"/>
</dbReference>
<comment type="subcellular location">
    <subcellularLocation>
        <location evidence="1">Membrane</location>
    </subcellularLocation>
</comment>
<feature type="transmembrane region" description="Helical" evidence="7">
    <location>
        <begin position="202"/>
        <end position="224"/>
    </location>
</feature>
<evidence type="ECO:0000256" key="2">
    <source>
        <dbReference type="ARBA" id="ARBA00010663"/>
    </source>
</evidence>
<feature type="transmembrane region" description="Helical" evidence="7">
    <location>
        <begin position="245"/>
        <end position="268"/>
    </location>
</feature>
<dbReference type="OrthoDB" id="5864054at2759"/>
<gene>
    <name evidence="9" type="ORF">LSAA_4</name>
</gene>
<reference evidence="9" key="1">
    <citation type="submission" date="2021-02" db="EMBL/GenBank/DDBJ databases">
        <authorList>
            <person name="Bekaert M."/>
        </authorList>
    </citation>
    <scope>NUCLEOTIDE SEQUENCE</scope>
    <source>
        <strain evidence="9">IoA-00</strain>
    </source>
</reference>
<evidence type="ECO:0000313" key="10">
    <source>
        <dbReference type="Proteomes" id="UP000675881"/>
    </source>
</evidence>
<evidence type="ECO:0000256" key="4">
    <source>
        <dbReference type="ARBA" id="ARBA00022989"/>
    </source>
</evidence>
<organism evidence="9 10">
    <name type="scientific">Lepeophtheirus salmonis</name>
    <name type="common">Salmon louse</name>
    <name type="synonym">Caligus salmonis</name>
    <dbReference type="NCBI Taxonomy" id="72036"/>
    <lineage>
        <taxon>Eukaryota</taxon>
        <taxon>Metazoa</taxon>
        <taxon>Ecdysozoa</taxon>
        <taxon>Arthropoda</taxon>
        <taxon>Crustacea</taxon>
        <taxon>Multicrustacea</taxon>
        <taxon>Hexanauplia</taxon>
        <taxon>Copepoda</taxon>
        <taxon>Siphonostomatoida</taxon>
        <taxon>Caligidae</taxon>
        <taxon>Lepeophtheirus</taxon>
    </lineage>
</organism>
<protein>
    <submittedName>
        <fullName evidence="9">(salmon louse) hypothetical protein</fullName>
    </submittedName>
</protein>
<dbReference type="PANTHER" id="PTHR46641">
    <property type="entry name" value="FMRFAMIDE RECEPTOR-RELATED"/>
    <property type="match status" value="1"/>
</dbReference>
<comment type="caution">
    <text evidence="9">The sequence shown here is derived from an EMBL/GenBank/DDBJ whole genome shotgun (WGS) entry which is preliminary data.</text>
</comment>
<dbReference type="PANTHER" id="PTHR46641:SF2">
    <property type="entry name" value="FMRFAMIDE RECEPTOR"/>
    <property type="match status" value="1"/>
</dbReference>
<evidence type="ECO:0000256" key="6">
    <source>
        <dbReference type="SAM" id="MobiDB-lite"/>
    </source>
</evidence>
<dbReference type="CDD" id="cd14978">
    <property type="entry name" value="7tmA_FMRFamide_R-like"/>
    <property type="match status" value="1"/>
</dbReference>
<dbReference type="GO" id="GO:0004930">
    <property type="term" value="F:G protein-coupled receptor activity"/>
    <property type="evidence" value="ECO:0007669"/>
    <property type="project" value="InterPro"/>
</dbReference>
<comment type="similarity">
    <text evidence="2">Belongs to the G-protein coupled receptor 1 family.</text>
</comment>
<evidence type="ECO:0000256" key="3">
    <source>
        <dbReference type="ARBA" id="ARBA00022692"/>
    </source>
</evidence>
<dbReference type="SUPFAM" id="SSF81321">
    <property type="entry name" value="Family A G protein-coupled receptor-like"/>
    <property type="match status" value="1"/>
</dbReference>
<feature type="transmembrane region" description="Helical" evidence="7">
    <location>
        <begin position="54"/>
        <end position="75"/>
    </location>
</feature>
<evidence type="ECO:0000313" key="9">
    <source>
        <dbReference type="EMBL" id="CAF2740053.1"/>
    </source>
</evidence>
<keyword evidence="4 7" id="KW-1133">Transmembrane helix</keyword>
<accession>A0A817F987</accession>
<dbReference type="PRINTS" id="PR00237">
    <property type="entry name" value="GPCRRHODOPSN"/>
</dbReference>
<dbReference type="GO" id="GO:0016020">
    <property type="term" value="C:membrane"/>
    <property type="evidence" value="ECO:0007669"/>
    <property type="project" value="UniProtKB-SubCell"/>
</dbReference>
<keyword evidence="10" id="KW-1185">Reference proteome</keyword>
<feature type="transmembrane region" description="Helical" evidence="7">
    <location>
        <begin position="87"/>
        <end position="108"/>
    </location>
</feature>
<evidence type="ECO:0000256" key="7">
    <source>
        <dbReference type="SAM" id="Phobius"/>
    </source>
</evidence>
<evidence type="ECO:0000256" key="5">
    <source>
        <dbReference type="ARBA" id="ARBA00023136"/>
    </source>
</evidence>
<dbReference type="PROSITE" id="PS50262">
    <property type="entry name" value="G_PROTEIN_RECEP_F1_2"/>
    <property type="match status" value="1"/>
</dbReference>
<dbReference type="EMBL" id="CAJNVT010000001">
    <property type="protein sequence ID" value="CAF2740053.1"/>
    <property type="molecule type" value="Genomic_DNA"/>
</dbReference>
<keyword evidence="3 7" id="KW-0812">Transmembrane</keyword>
<feature type="domain" description="G-protein coupled receptors family 1 profile" evidence="8">
    <location>
        <begin position="196"/>
        <end position="318"/>
    </location>
</feature>
<feature type="region of interest" description="Disordered" evidence="6">
    <location>
        <begin position="389"/>
        <end position="409"/>
    </location>
</feature>